<evidence type="ECO:0000313" key="2">
    <source>
        <dbReference type="Proteomes" id="UP000008363"/>
    </source>
</evidence>
<protein>
    <submittedName>
        <fullName evidence="1">Uncharacterized protein</fullName>
    </submittedName>
</protein>
<organism evidence="1 2">
    <name type="scientific">Gordonia rhizosphera NBRC 16068</name>
    <dbReference type="NCBI Taxonomy" id="1108045"/>
    <lineage>
        <taxon>Bacteria</taxon>
        <taxon>Bacillati</taxon>
        <taxon>Actinomycetota</taxon>
        <taxon>Actinomycetes</taxon>
        <taxon>Mycobacteriales</taxon>
        <taxon>Gordoniaceae</taxon>
        <taxon>Gordonia</taxon>
    </lineage>
</organism>
<sequence>GEVDNFFITQNPTFFGERGQIVIDLWVDNQIIGVFKTNSSNFGAGGLGAWQAGPKN</sequence>
<dbReference type="Proteomes" id="UP000008363">
    <property type="component" value="Unassembled WGS sequence"/>
</dbReference>
<keyword evidence="2" id="KW-1185">Reference proteome</keyword>
<proteinExistence type="predicted"/>
<reference evidence="1 2" key="1">
    <citation type="submission" date="2012-08" db="EMBL/GenBank/DDBJ databases">
        <title>Whole genome shotgun sequence of Gordonia rhizosphera NBRC 16068.</title>
        <authorList>
            <person name="Takarada H."/>
            <person name="Isaki S."/>
            <person name="Hosoyama A."/>
            <person name="Tsuchikane K."/>
            <person name="Katsumata H."/>
            <person name="Baba S."/>
            <person name="Ohji S."/>
            <person name="Yamazaki S."/>
            <person name="Fujita N."/>
        </authorList>
    </citation>
    <scope>NUCLEOTIDE SEQUENCE [LARGE SCALE GENOMIC DNA]</scope>
    <source>
        <strain evidence="1 2">NBRC 16068</strain>
    </source>
</reference>
<gene>
    <name evidence="1" type="ORF">GORHZ_254_00010</name>
</gene>
<evidence type="ECO:0000313" key="1">
    <source>
        <dbReference type="EMBL" id="GAB93979.1"/>
    </source>
</evidence>
<feature type="non-terminal residue" evidence="1">
    <location>
        <position position="1"/>
    </location>
</feature>
<dbReference type="EMBL" id="BAHC01000254">
    <property type="protein sequence ID" value="GAB93979.1"/>
    <property type="molecule type" value="Genomic_DNA"/>
</dbReference>
<comment type="caution">
    <text evidence="1">The sequence shown here is derived from an EMBL/GenBank/DDBJ whole genome shotgun (WGS) entry which is preliminary data.</text>
</comment>
<accession>K6X5A6</accession>
<name>K6X5A6_9ACTN</name>
<dbReference type="AlphaFoldDB" id="K6X5A6"/>